<sequence length="167" mass="18723">SADILVKGVYRDLIPTNSTVLYEYGFENCMTSLDQTNLCGLYIGLIKIIGCNASQLHSWRENGELPLNIKKAYDDGGYTTDKMILLAKPYLSEHDQAVPFRSLPESKRHVCIFYSIILQGYLPTIELPHWIDLGFCACKVGNNYYADDIINLIHNPISSAGNCELAE</sequence>
<organism evidence="1 2">
    <name type="scientific">Racocetra persica</name>
    <dbReference type="NCBI Taxonomy" id="160502"/>
    <lineage>
        <taxon>Eukaryota</taxon>
        <taxon>Fungi</taxon>
        <taxon>Fungi incertae sedis</taxon>
        <taxon>Mucoromycota</taxon>
        <taxon>Glomeromycotina</taxon>
        <taxon>Glomeromycetes</taxon>
        <taxon>Diversisporales</taxon>
        <taxon>Gigasporaceae</taxon>
        <taxon>Racocetra</taxon>
    </lineage>
</organism>
<feature type="non-terminal residue" evidence="1">
    <location>
        <position position="167"/>
    </location>
</feature>
<comment type="caution">
    <text evidence="1">The sequence shown here is derived from an EMBL/GenBank/DDBJ whole genome shotgun (WGS) entry which is preliminary data.</text>
</comment>
<evidence type="ECO:0000313" key="1">
    <source>
        <dbReference type="EMBL" id="CAG8736499.1"/>
    </source>
</evidence>
<evidence type="ECO:0000313" key="2">
    <source>
        <dbReference type="Proteomes" id="UP000789920"/>
    </source>
</evidence>
<dbReference type="Proteomes" id="UP000789920">
    <property type="component" value="Unassembled WGS sequence"/>
</dbReference>
<feature type="non-terminal residue" evidence="1">
    <location>
        <position position="1"/>
    </location>
</feature>
<accession>A0ACA9QAV9</accession>
<name>A0ACA9QAV9_9GLOM</name>
<proteinExistence type="predicted"/>
<dbReference type="EMBL" id="CAJVQC010027462">
    <property type="protein sequence ID" value="CAG8736499.1"/>
    <property type="molecule type" value="Genomic_DNA"/>
</dbReference>
<keyword evidence="2" id="KW-1185">Reference proteome</keyword>
<gene>
    <name evidence="1" type="ORF">RPERSI_LOCUS12711</name>
</gene>
<protein>
    <submittedName>
        <fullName evidence="1">26370_t:CDS:1</fullName>
    </submittedName>
</protein>
<reference evidence="1" key="1">
    <citation type="submission" date="2021-06" db="EMBL/GenBank/DDBJ databases">
        <authorList>
            <person name="Kallberg Y."/>
            <person name="Tangrot J."/>
            <person name="Rosling A."/>
        </authorList>
    </citation>
    <scope>NUCLEOTIDE SEQUENCE</scope>
    <source>
        <strain evidence="1">MA461A</strain>
    </source>
</reference>